<evidence type="ECO:0000259" key="5">
    <source>
        <dbReference type="PROSITE" id="PS51296"/>
    </source>
</evidence>
<evidence type="ECO:0000313" key="6">
    <source>
        <dbReference type="EMBL" id="ODA32717.1"/>
    </source>
</evidence>
<keyword evidence="2" id="KW-0479">Metal-binding</keyword>
<dbReference type="GO" id="GO:0051537">
    <property type="term" value="F:2 iron, 2 sulfur cluster binding"/>
    <property type="evidence" value="ECO:0007669"/>
    <property type="project" value="UniProtKB-KW"/>
</dbReference>
<evidence type="ECO:0000256" key="4">
    <source>
        <dbReference type="ARBA" id="ARBA00023014"/>
    </source>
</evidence>
<dbReference type="EMBL" id="LYDR01000063">
    <property type="protein sequence ID" value="ODA32717.1"/>
    <property type="molecule type" value="Genomic_DNA"/>
</dbReference>
<keyword evidence="7" id="KW-1185">Reference proteome</keyword>
<dbReference type="InterPro" id="IPR017941">
    <property type="entry name" value="Rieske_2Fe-2S"/>
</dbReference>
<dbReference type="PANTHER" id="PTHR21496">
    <property type="entry name" value="FERREDOXIN-RELATED"/>
    <property type="match status" value="1"/>
</dbReference>
<feature type="domain" description="Rieske" evidence="5">
    <location>
        <begin position="4"/>
        <end position="98"/>
    </location>
</feature>
<proteinExistence type="predicted"/>
<reference evidence="6 7" key="1">
    <citation type="submission" date="2016-05" db="EMBL/GenBank/DDBJ databases">
        <title>Genomic and physiological characterization of Planctopirus sp. isolated from fresh water lake.</title>
        <authorList>
            <person name="Subhash Y."/>
            <person name="Ramana C."/>
        </authorList>
    </citation>
    <scope>NUCLEOTIDE SEQUENCE [LARGE SCALE GENOMIC DNA]</scope>
    <source>
        <strain evidence="6 7">JC280</strain>
    </source>
</reference>
<name>A0A1C3EHK7_9PLAN</name>
<dbReference type="Gene3D" id="2.102.10.10">
    <property type="entry name" value="Rieske [2Fe-2S] iron-sulphur domain"/>
    <property type="match status" value="1"/>
</dbReference>
<dbReference type="PANTHER" id="PTHR21496:SF23">
    <property type="entry name" value="3-PHENYLPROPIONATE_CINNAMIC ACID DIOXYGENASE FERREDOXIN SUBUNIT"/>
    <property type="match status" value="1"/>
</dbReference>
<dbReference type="RefSeq" id="WP_068847229.1">
    <property type="nucleotide sequence ID" value="NZ_LYDR01000063.1"/>
</dbReference>
<comment type="caution">
    <text evidence="6">The sequence shown here is derived from an EMBL/GenBank/DDBJ whole genome shotgun (WGS) entry which is preliminary data.</text>
</comment>
<gene>
    <name evidence="6" type="ORF">A6X21_20445</name>
</gene>
<accession>A0A1C3EHK7</accession>
<dbReference type="Pfam" id="PF00355">
    <property type="entry name" value="Rieske"/>
    <property type="match status" value="1"/>
</dbReference>
<keyword evidence="1" id="KW-0001">2Fe-2S</keyword>
<evidence type="ECO:0000256" key="1">
    <source>
        <dbReference type="ARBA" id="ARBA00022714"/>
    </source>
</evidence>
<dbReference type="InterPro" id="IPR036922">
    <property type="entry name" value="Rieske_2Fe-2S_sf"/>
</dbReference>
<dbReference type="Proteomes" id="UP000094828">
    <property type="component" value="Unassembled WGS sequence"/>
</dbReference>
<dbReference type="GO" id="GO:0046872">
    <property type="term" value="F:metal ion binding"/>
    <property type="evidence" value="ECO:0007669"/>
    <property type="project" value="UniProtKB-KW"/>
</dbReference>
<protein>
    <recommendedName>
        <fullName evidence="5">Rieske domain-containing protein</fullName>
    </recommendedName>
</protein>
<dbReference type="AlphaFoldDB" id="A0A1C3EHK7"/>
<dbReference type="STRING" id="1841610.A6X21_20445"/>
<dbReference type="PROSITE" id="PS51296">
    <property type="entry name" value="RIESKE"/>
    <property type="match status" value="1"/>
</dbReference>
<dbReference type="OrthoDB" id="9795104at2"/>
<keyword evidence="3" id="KW-0408">Iron</keyword>
<evidence type="ECO:0000313" key="7">
    <source>
        <dbReference type="Proteomes" id="UP000094828"/>
    </source>
</evidence>
<dbReference type="SUPFAM" id="SSF50022">
    <property type="entry name" value="ISP domain"/>
    <property type="match status" value="1"/>
</dbReference>
<keyword evidence="4" id="KW-0411">Iron-sulfur</keyword>
<evidence type="ECO:0000256" key="2">
    <source>
        <dbReference type="ARBA" id="ARBA00022723"/>
    </source>
</evidence>
<evidence type="ECO:0000256" key="3">
    <source>
        <dbReference type="ARBA" id="ARBA00023004"/>
    </source>
</evidence>
<sequence length="105" mass="11545">MRFVPLVAVTDFPPGSAGEYVVEGRIIALFHREEGLFAVEGMCLHAGGPIARGAVQGCLVTCPWHGWQYDLRSGEHALNPRLKLQSFRTHVIDGMICVEWPEADG</sequence>
<organism evidence="6 7">
    <name type="scientific">Planctopirus hydrillae</name>
    <dbReference type="NCBI Taxonomy" id="1841610"/>
    <lineage>
        <taxon>Bacteria</taxon>
        <taxon>Pseudomonadati</taxon>
        <taxon>Planctomycetota</taxon>
        <taxon>Planctomycetia</taxon>
        <taxon>Planctomycetales</taxon>
        <taxon>Planctomycetaceae</taxon>
        <taxon>Planctopirus</taxon>
    </lineage>
</organism>